<gene>
    <name evidence="2" type="ORF">MU848_15320</name>
</gene>
<protein>
    <submittedName>
        <fullName evidence="2">Uncharacterized protein</fullName>
    </submittedName>
</protein>
<dbReference type="Proteomes" id="UP001203512">
    <property type="component" value="Unassembled WGS sequence"/>
</dbReference>
<proteinExistence type="predicted"/>
<evidence type="ECO:0000313" key="2">
    <source>
        <dbReference type="EMBL" id="MCK0532960.1"/>
    </source>
</evidence>
<name>A0ABT0E0S3_9SPHN</name>
<evidence type="ECO:0000313" key="3">
    <source>
        <dbReference type="Proteomes" id="UP001203512"/>
    </source>
</evidence>
<dbReference type="RefSeq" id="WP_247233964.1">
    <property type="nucleotide sequence ID" value="NZ_JALKHS010000016.1"/>
</dbReference>
<feature type="compositionally biased region" description="Polar residues" evidence="1">
    <location>
        <begin position="1"/>
        <end position="11"/>
    </location>
</feature>
<keyword evidence="3" id="KW-1185">Reference proteome</keyword>
<organism evidence="2 3">
    <name type="scientific">Sphingobium agri</name>
    <dbReference type="NCBI Taxonomy" id="2933566"/>
    <lineage>
        <taxon>Bacteria</taxon>
        <taxon>Pseudomonadati</taxon>
        <taxon>Pseudomonadota</taxon>
        <taxon>Alphaproteobacteria</taxon>
        <taxon>Sphingomonadales</taxon>
        <taxon>Sphingomonadaceae</taxon>
        <taxon>Sphingobium</taxon>
    </lineage>
</organism>
<comment type="caution">
    <text evidence="2">The sequence shown here is derived from an EMBL/GenBank/DDBJ whole genome shotgun (WGS) entry which is preliminary data.</text>
</comment>
<feature type="region of interest" description="Disordered" evidence="1">
    <location>
        <begin position="1"/>
        <end position="50"/>
    </location>
</feature>
<evidence type="ECO:0000256" key="1">
    <source>
        <dbReference type="SAM" id="MobiDB-lite"/>
    </source>
</evidence>
<sequence length="195" mass="21847">MSTFQACTGLSTGPGASARSPPDAGDRQSLRKRELDAQMRSAHSRRDEMEENLIETRRRIAKPVKQMEKDDDLPRSVMTRLKDLECEEDRLFQELANLPERTVVRLPANYEAVYRSAVAELEHHLVTRDASGSRNAIRTLIEAVVVPVTAVMASIAVWSCGVICPGCWSLPTRLRTAEMRSCRNDKSPSLVRLGR</sequence>
<dbReference type="EMBL" id="JALKHS010000016">
    <property type="protein sequence ID" value="MCK0532960.1"/>
    <property type="molecule type" value="Genomic_DNA"/>
</dbReference>
<feature type="compositionally biased region" description="Basic and acidic residues" evidence="1">
    <location>
        <begin position="24"/>
        <end position="37"/>
    </location>
</feature>
<reference evidence="2 3" key="1">
    <citation type="submission" date="2022-04" db="EMBL/GenBank/DDBJ databases">
        <authorList>
            <person name="Huq M.A."/>
        </authorList>
    </citation>
    <scope>NUCLEOTIDE SEQUENCE [LARGE SCALE GENOMIC DNA]</scope>
    <source>
        <strain evidence="2 3">MAH-33</strain>
    </source>
</reference>
<accession>A0ABT0E0S3</accession>